<dbReference type="PROSITE" id="PS51007">
    <property type="entry name" value="CYTC"/>
    <property type="match status" value="1"/>
</dbReference>
<comment type="caution">
    <text evidence="6">The sequence shown here is derived from an EMBL/GenBank/DDBJ whole genome shotgun (WGS) entry which is preliminary data.</text>
</comment>
<evidence type="ECO:0000313" key="6">
    <source>
        <dbReference type="EMBL" id="TWT63507.1"/>
    </source>
</evidence>
<evidence type="ECO:0000259" key="5">
    <source>
        <dbReference type="PROSITE" id="PS51007"/>
    </source>
</evidence>
<keyword evidence="7" id="KW-1185">Reference proteome</keyword>
<evidence type="ECO:0000313" key="7">
    <source>
        <dbReference type="Proteomes" id="UP000316095"/>
    </source>
</evidence>
<keyword evidence="2 4" id="KW-0479">Metal-binding</keyword>
<dbReference type="InterPro" id="IPR036909">
    <property type="entry name" value="Cyt_c-like_dom_sf"/>
</dbReference>
<evidence type="ECO:0000256" key="4">
    <source>
        <dbReference type="PROSITE-ProRule" id="PRU00433"/>
    </source>
</evidence>
<dbReference type="RefSeq" id="WP_146505241.1">
    <property type="nucleotide sequence ID" value="NZ_SJPG01000001.1"/>
</dbReference>
<evidence type="ECO:0000256" key="3">
    <source>
        <dbReference type="ARBA" id="ARBA00023004"/>
    </source>
</evidence>
<dbReference type="GO" id="GO:0009055">
    <property type="term" value="F:electron transfer activity"/>
    <property type="evidence" value="ECO:0007669"/>
    <property type="project" value="InterPro"/>
</dbReference>
<sequence length="809" mass="91055">MRDPLSKFIYFFALLTACAGIQQELKAEEAISSEQSQFFENKIRPILVKECYSCHSVQQDEQEGGLTLDTREGIRSGGEQGPAVVPGNHSQSLLLKAIRYTDSKLRMPPDGKLSGEQIADIEKWIAMGAPDPRDGDGGVRVKYEIDLEEGRKFWAFQLPAAVELPQVRIQDWPRTEIDYFLLSKMESKGLDPVADSEPNMLARRLYFDLIGLPPAPEKLAQFEKEYAKDSQAAVESLVDELLQSQGFGERWGRHWLDVARYAESSGNASNFAFPHAWRYRDWVIEAFMNDMPYDQFVRAQLAGDLLPAKNETEQAENLIATGFLALGPKSLSERNRQQFQMDVVDEQIDTTFQAFQALTVACARCHDHRFDPIPQTDYYALAGIFRSTETCYGTIRSVQSNHPSPLLVLPVQANIPAGVLPLDAAQRGVLERQIELLTEQMAELSGGPDGNPRRIALQARLSQLRGELNSFDEQGNPKLRAMGVREGLRTDDCPLYIRGEIDQPGQIVKRGFPQVLTTSQPHIDGYDSGRLELAEWIASEENPLTARVMANRVWLHLMGRGLVSTVDNFGASGQRPSHPELLDYLAISFVENDWSVKQLIRSIVLSRAYQLSSRMDPENYRQDPDNVYVWRMPKRRLEAEAMRDTLLALGQNLDVDFPEGSLVAQQGEGNVSFRIRGDFAAGDVHRSVFLPIVRDEIPEILSIFDFPDPSLIIGERSSTTIPEQSLFLMNNEFVIRQAAGMASHLISEYSTESDRVNQAYRMCYSRLPEPSEMRNATLFLYVYGQANDEAATWAAFCQALFASAEFSLR</sequence>
<name>A0A5C5XJX1_9PLAN</name>
<gene>
    <name evidence="6" type="ORF">Pan54_42600</name>
</gene>
<dbReference type="Pfam" id="PF07583">
    <property type="entry name" value="PSCyt2"/>
    <property type="match status" value="1"/>
</dbReference>
<reference evidence="6 7" key="1">
    <citation type="submission" date="2019-02" db="EMBL/GenBank/DDBJ databases">
        <title>Deep-cultivation of Planctomycetes and their phenomic and genomic characterization uncovers novel biology.</title>
        <authorList>
            <person name="Wiegand S."/>
            <person name="Jogler M."/>
            <person name="Boedeker C."/>
            <person name="Pinto D."/>
            <person name="Vollmers J."/>
            <person name="Rivas-Marin E."/>
            <person name="Kohn T."/>
            <person name="Peeters S.H."/>
            <person name="Heuer A."/>
            <person name="Rast P."/>
            <person name="Oberbeckmann S."/>
            <person name="Bunk B."/>
            <person name="Jeske O."/>
            <person name="Meyerdierks A."/>
            <person name="Storesund J.E."/>
            <person name="Kallscheuer N."/>
            <person name="Luecker S."/>
            <person name="Lage O.M."/>
            <person name="Pohl T."/>
            <person name="Merkel B.J."/>
            <person name="Hornburger P."/>
            <person name="Mueller R.-W."/>
            <person name="Bruemmer F."/>
            <person name="Labrenz M."/>
            <person name="Spormann A.M."/>
            <person name="Op Den Camp H."/>
            <person name="Overmann J."/>
            <person name="Amann R."/>
            <person name="Jetten M.S.M."/>
            <person name="Mascher T."/>
            <person name="Medema M.H."/>
            <person name="Devos D.P."/>
            <person name="Kaster A.-K."/>
            <person name="Ovreas L."/>
            <person name="Rohde M."/>
            <person name="Galperin M.Y."/>
            <person name="Jogler C."/>
        </authorList>
    </citation>
    <scope>NUCLEOTIDE SEQUENCE [LARGE SCALE GENOMIC DNA]</scope>
    <source>
        <strain evidence="6 7">Pan54</strain>
    </source>
</reference>
<feature type="domain" description="Cytochrome c" evidence="5">
    <location>
        <begin position="30"/>
        <end position="129"/>
    </location>
</feature>
<dbReference type="EMBL" id="SJPG01000001">
    <property type="protein sequence ID" value="TWT63507.1"/>
    <property type="molecule type" value="Genomic_DNA"/>
</dbReference>
<dbReference type="PANTHER" id="PTHR35889:SF3">
    <property type="entry name" value="F-BOX DOMAIN-CONTAINING PROTEIN"/>
    <property type="match status" value="1"/>
</dbReference>
<protein>
    <submittedName>
        <fullName evidence="6">Planctomycete cytochrome C</fullName>
    </submittedName>
</protein>
<keyword evidence="1 4" id="KW-0349">Heme</keyword>
<proteinExistence type="predicted"/>
<dbReference type="Pfam" id="PF07635">
    <property type="entry name" value="PSCyt1"/>
    <property type="match status" value="1"/>
</dbReference>
<evidence type="ECO:0000256" key="1">
    <source>
        <dbReference type="ARBA" id="ARBA00022617"/>
    </source>
</evidence>
<keyword evidence="3 4" id="KW-0408">Iron</keyword>
<dbReference type="InterPro" id="IPR011429">
    <property type="entry name" value="Cyt_c_Planctomycete-type"/>
</dbReference>
<dbReference type="PANTHER" id="PTHR35889">
    <property type="entry name" value="CYCLOINULO-OLIGOSACCHARIDE FRUCTANOTRANSFERASE-RELATED"/>
    <property type="match status" value="1"/>
</dbReference>
<dbReference type="OrthoDB" id="127107at2"/>
<dbReference type="GO" id="GO:0020037">
    <property type="term" value="F:heme binding"/>
    <property type="evidence" value="ECO:0007669"/>
    <property type="project" value="InterPro"/>
</dbReference>
<dbReference type="GO" id="GO:0046872">
    <property type="term" value="F:metal ion binding"/>
    <property type="evidence" value="ECO:0007669"/>
    <property type="project" value="UniProtKB-KW"/>
</dbReference>
<dbReference type="InterPro" id="IPR011444">
    <property type="entry name" value="DUF1549"/>
</dbReference>
<dbReference type="InterPro" id="IPR009056">
    <property type="entry name" value="Cyt_c-like_dom"/>
</dbReference>
<dbReference type="InterPro" id="IPR022655">
    <property type="entry name" value="DUF1553"/>
</dbReference>
<dbReference type="Pfam" id="PF07587">
    <property type="entry name" value="PSD1"/>
    <property type="match status" value="1"/>
</dbReference>
<dbReference type="AlphaFoldDB" id="A0A5C5XJX1"/>
<dbReference type="Proteomes" id="UP000316095">
    <property type="component" value="Unassembled WGS sequence"/>
</dbReference>
<accession>A0A5C5XJX1</accession>
<organism evidence="6 7">
    <name type="scientific">Rubinisphaera italica</name>
    <dbReference type="NCBI Taxonomy" id="2527969"/>
    <lineage>
        <taxon>Bacteria</taxon>
        <taxon>Pseudomonadati</taxon>
        <taxon>Planctomycetota</taxon>
        <taxon>Planctomycetia</taxon>
        <taxon>Planctomycetales</taxon>
        <taxon>Planctomycetaceae</taxon>
        <taxon>Rubinisphaera</taxon>
    </lineage>
</organism>
<dbReference type="SUPFAM" id="SSF46626">
    <property type="entry name" value="Cytochrome c"/>
    <property type="match status" value="1"/>
</dbReference>
<evidence type="ECO:0000256" key="2">
    <source>
        <dbReference type="ARBA" id="ARBA00022723"/>
    </source>
</evidence>
<dbReference type="PROSITE" id="PS51257">
    <property type="entry name" value="PROKAR_LIPOPROTEIN"/>
    <property type="match status" value="1"/>
</dbReference>